<dbReference type="PANTHER" id="PTHR31186:SF1">
    <property type="entry name" value="MODULATOR OF SMOOTHENED PROTEIN"/>
    <property type="match status" value="1"/>
</dbReference>
<reference evidence="3" key="3">
    <citation type="submission" date="2022-06" db="UniProtKB">
        <authorList>
            <consortium name="EnsemblMetazoa"/>
        </authorList>
    </citation>
    <scope>IDENTIFICATION</scope>
</reference>
<keyword evidence="4" id="KW-1185">Reference proteome</keyword>
<evidence type="ECO:0000313" key="3">
    <source>
        <dbReference type="EnsemblMetazoa" id="NP_001280294.1"/>
    </source>
</evidence>
<dbReference type="AlphaFoldDB" id="C4WTJ4"/>
<dbReference type="Pfam" id="PF18800">
    <property type="entry name" value="Atthog"/>
    <property type="match status" value="1"/>
</dbReference>
<dbReference type="InterPro" id="IPR037663">
    <property type="entry name" value="Mosmo"/>
</dbReference>
<proteinExistence type="evidence at transcript level"/>
<keyword evidence="1" id="KW-0812">Transmembrane</keyword>
<evidence type="ECO:0000256" key="1">
    <source>
        <dbReference type="SAM" id="Phobius"/>
    </source>
</evidence>
<dbReference type="Proteomes" id="UP000007819">
    <property type="component" value="Chromosome A2"/>
</dbReference>
<feature type="transmembrane region" description="Helical" evidence="1">
    <location>
        <begin position="97"/>
        <end position="118"/>
    </location>
</feature>
<dbReference type="EnsemblMetazoa" id="NM_001293365.1">
    <property type="protein sequence ID" value="NP_001280294.1"/>
    <property type="gene ID" value="LOC100165418"/>
</dbReference>
<sequence length="150" mass="17381">MDKLTVISGTLFLLADVFAIVSLAMPDWIITDVGGDTRLGLMWTCMTLFNRPQVCFTPDLRLEWLLALVSIFIGCICITTTIILLASSHWDRNVIPYARWVGLLPWYYFVLLPLYFPWVFIYQRLAVNHINYQIVIKLAFHIFYLCCHSG</sequence>
<protein>
    <submittedName>
        <fullName evidence="2">ACYPI006370 protein</fullName>
    </submittedName>
</protein>
<dbReference type="KEGG" id="api:100165418"/>
<dbReference type="OrthoDB" id="8768722at2759"/>
<dbReference type="GO" id="GO:0060170">
    <property type="term" value="C:ciliary membrane"/>
    <property type="evidence" value="ECO:0007669"/>
    <property type="project" value="TreeGrafter"/>
</dbReference>
<keyword evidence="1" id="KW-0472">Membrane</keyword>
<evidence type="ECO:0000313" key="2">
    <source>
        <dbReference type="EMBL" id="BAH71214.1"/>
    </source>
</evidence>
<dbReference type="GO" id="GO:0005794">
    <property type="term" value="C:Golgi apparatus"/>
    <property type="evidence" value="ECO:0007669"/>
    <property type="project" value="TreeGrafter"/>
</dbReference>
<feature type="transmembrane region" description="Helical" evidence="1">
    <location>
        <begin position="64"/>
        <end position="85"/>
    </location>
</feature>
<name>C4WTJ4_ACYPI</name>
<accession>C4WTJ4</accession>
<keyword evidence="1" id="KW-1133">Transmembrane helix</keyword>
<organism evidence="2">
    <name type="scientific">Acyrthosiphon pisum</name>
    <name type="common">Pea aphid</name>
    <dbReference type="NCBI Taxonomy" id="7029"/>
    <lineage>
        <taxon>Eukaryota</taxon>
        <taxon>Metazoa</taxon>
        <taxon>Ecdysozoa</taxon>
        <taxon>Arthropoda</taxon>
        <taxon>Hexapoda</taxon>
        <taxon>Insecta</taxon>
        <taxon>Pterygota</taxon>
        <taxon>Neoptera</taxon>
        <taxon>Paraneoptera</taxon>
        <taxon>Hemiptera</taxon>
        <taxon>Sternorrhyncha</taxon>
        <taxon>Aphidomorpha</taxon>
        <taxon>Aphidoidea</taxon>
        <taxon>Aphididae</taxon>
        <taxon>Macrosiphini</taxon>
        <taxon>Acyrthosiphon</taxon>
    </lineage>
</organism>
<gene>
    <name evidence="2" type="primary">ACYPI006370</name>
    <name evidence="3" type="synonym">100165418</name>
</gene>
<dbReference type="EMBL" id="AK340638">
    <property type="protein sequence ID" value="BAH71214.1"/>
    <property type="molecule type" value="mRNA"/>
</dbReference>
<reference evidence="2" key="1">
    <citation type="submission" date="2009-06" db="EMBL/GenBank/DDBJ databases">
        <title>A full-length cDNA resource of the pea aphid, Acyrthosiphon pisum.</title>
        <authorList>
            <person name="Shigenobu S."/>
            <person name="Nakabachi A."/>
            <person name="Richards S."/>
        </authorList>
    </citation>
    <scope>NUCLEOTIDE SEQUENCE</scope>
    <source>
        <strain evidence="2">LSR1</strain>
        <tissue evidence="2">Whole body</tissue>
    </source>
</reference>
<reference evidence="4" key="2">
    <citation type="submission" date="2010-06" db="EMBL/GenBank/DDBJ databases">
        <authorList>
            <person name="Jiang H."/>
            <person name="Abraham K."/>
            <person name="Ali S."/>
            <person name="Alsbrooks S.L."/>
            <person name="Anim B.N."/>
            <person name="Anosike U.S."/>
            <person name="Attaway T."/>
            <person name="Bandaranaike D.P."/>
            <person name="Battles P.K."/>
            <person name="Bell S.N."/>
            <person name="Bell A.V."/>
            <person name="Beltran B."/>
            <person name="Bickham C."/>
            <person name="Bustamante Y."/>
            <person name="Caleb T."/>
            <person name="Canada A."/>
            <person name="Cardenas V."/>
            <person name="Carter K."/>
            <person name="Chacko J."/>
            <person name="Chandrabose M.N."/>
            <person name="Chavez D."/>
            <person name="Chavez A."/>
            <person name="Chen L."/>
            <person name="Chu H.-S."/>
            <person name="Claassen K.J."/>
            <person name="Cockrell R."/>
            <person name="Collins M."/>
            <person name="Cooper J.A."/>
            <person name="Cree A."/>
            <person name="Curry S.M."/>
            <person name="Da Y."/>
            <person name="Dao M.D."/>
            <person name="Das B."/>
            <person name="Davila M.-L."/>
            <person name="Davy-Carroll L."/>
            <person name="Denson S."/>
            <person name="Dinh H."/>
            <person name="Ebong V.E."/>
            <person name="Edwards J.R."/>
            <person name="Egan A."/>
            <person name="El-Daye J."/>
            <person name="Escobedo L."/>
            <person name="Fernandez S."/>
            <person name="Fernando P.R."/>
            <person name="Flagg N."/>
            <person name="Forbes L.D."/>
            <person name="Fowler R.G."/>
            <person name="Fu Q."/>
            <person name="Gabisi R.A."/>
            <person name="Ganer J."/>
            <person name="Garbino Pronczuk A."/>
            <person name="Garcia R.M."/>
            <person name="Garner T."/>
            <person name="Garrett T.E."/>
            <person name="Gonzalez D.A."/>
            <person name="Hamid H."/>
            <person name="Hawkins E.S."/>
            <person name="Hirani K."/>
            <person name="Hogues M.E."/>
            <person name="Hollins B."/>
            <person name="Hsiao C.-H."/>
            <person name="Jabil R."/>
            <person name="James M.L."/>
            <person name="Jhangiani S.N."/>
            <person name="Johnson B."/>
            <person name="Johnson Q."/>
            <person name="Joshi V."/>
            <person name="Kalu J.B."/>
            <person name="Kam C."/>
            <person name="Kashfia A."/>
            <person name="Keebler J."/>
            <person name="Kisamo H."/>
            <person name="Kovar C.L."/>
            <person name="Lago L.A."/>
            <person name="Lai C.-Y."/>
            <person name="Laidlaw J."/>
            <person name="Lara F."/>
            <person name="Le T.-K."/>
            <person name="Lee S.L."/>
            <person name="Legall F.H."/>
            <person name="Lemon S.J."/>
            <person name="Lewis L.R."/>
            <person name="Li B."/>
            <person name="Liu Y."/>
            <person name="Liu Y.-S."/>
            <person name="Lopez J."/>
            <person name="Lozado R.J."/>
            <person name="Lu J."/>
            <person name="Madu R.C."/>
            <person name="Maheshwari M."/>
            <person name="Maheshwari R."/>
            <person name="Malloy K."/>
            <person name="Martinez E."/>
            <person name="Mathew T."/>
            <person name="Mercado I.C."/>
            <person name="Mercado C."/>
            <person name="Meyer B."/>
            <person name="Montgomery K."/>
            <person name="Morgan M.B."/>
            <person name="Munidasa M."/>
            <person name="Nazareth L.V."/>
            <person name="Nelson J."/>
            <person name="Ng B.M."/>
            <person name="Nguyen N.B."/>
            <person name="Nguyen P.Q."/>
            <person name="Nguyen T."/>
            <person name="Obregon M."/>
            <person name="Okwuonu G.O."/>
            <person name="Onwere C.G."/>
            <person name="Orozco G."/>
            <person name="Parra A."/>
            <person name="Patel S."/>
            <person name="Patil S."/>
            <person name="Perez A."/>
            <person name="Perez Y."/>
            <person name="Pham C."/>
            <person name="Primus E.L."/>
            <person name="Pu L.-L."/>
            <person name="Puazo M."/>
            <person name="Qin X."/>
            <person name="Quiroz J.B."/>
            <person name="Reese J."/>
            <person name="Richards S."/>
            <person name="Rives C.M."/>
            <person name="Robberts R."/>
            <person name="Ruiz S.J."/>
            <person name="Ruiz M.J."/>
            <person name="Santibanez J."/>
            <person name="Schneider B.W."/>
            <person name="Sisson I."/>
            <person name="Smith M."/>
            <person name="Sodergren E."/>
            <person name="Song X.-Z."/>
            <person name="Song B.B."/>
            <person name="Summersgill H."/>
            <person name="Thelus R."/>
            <person name="Thornton R.D."/>
            <person name="Trejos Z.Y."/>
            <person name="Usmani K."/>
            <person name="Vattathil S."/>
            <person name="Villasana D."/>
            <person name="Walker D.L."/>
            <person name="Wang S."/>
            <person name="Wang K."/>
            <person name="White C.S."/>
            <person name="Williams A.C."/>
            <person name="Williamson J."/>
            <person name="Wilson K."/>
            <person name="Woghiren I.O."/>
            <person name="Woodworth J.R."/>
            <person name="Worley K.C."/>
            <person name="Wright R.A."/>
            <person name="Wu W."/>
            <person name="Young L."/>
            <person name="Zhang L."/>
            <person name="Zhang J."/>
            <person name="Zhu Y."/>
            <person name="Muzny D.M."/>
            <person name="Weinstock G."/>
            <person name="Gibbs R.A."/>
        </authorList>
    </citation>
    <scope>NUCLEOTIDE SEQUENCE [LARGE SCALE GENOMIC DNA]</scope>
    <source>
        <strain evidence="4">LSR1</strain>
    </source>
</reference>
<evidence type="ECO:0000313" key="4">
    <source>
        <dbReference type="Proteomes" id="UP000007819"/>
    </source>
</evidence>
<dbReference type="GO" id="GO:0045879">
    <property type="term" value="P:negative regulation of smoothened signaling pathway"/>
    <property type="evidence" value="ECO:0007669"/>
    <property type="project" value="TreeGrafter"/>
</dbReference>
<dbReference type="PANTHER" id="PTHR31186">
    <property type="entry name" value="MODULATOR OF SMOOTHENED PROTEIN"/>
    <property type="match status" value="1"/>
</dbReference>